<evidence type="ECO:0000256" key="5">
    <source>
        <dbReference type="ARBA" id="ARBA00023163"/>
    </source>
</evidence>
<name>A0ABT7DGL4_9ACTN</name>
<reference evidence="8 9" key="1">
    <citation type="submission" date="2023-04" db="EMBL/GenBank/DDBJ databases">
        <title>A novel species of the genus Streptomyces: Streptomyces pakalii sp. nov. isolated from a Mexican soil jungle.</title>
        <authorList>
            <person name="Chavez-Hernandez M.A."/>
            <person name="Ortiz-Alvarez J."/>
            <person name="Villa-Tanaca L."/>
            <person name="Hernandez-Rodriguez C."/>
        </authorList>
    </citation>
    <scope>NUCLEOTIDE SEQUENCE [LARGE SCALE GENOMIC DNA]</scope>
    <source>
        <strain evidence="8 9">ENCB-J15</strain>
    </source>
</reference>
<feature type="domain" description="OmpR/PhoB-type" evidence="7">
    <location>
        <begin position="1"/>
        <end position="89"/>
    </location>
</feature>
<dbReference type="PANTHER" id="PTHR35807">
    <property type="entry name" value="TRANSCRIPTIONAL REGULATOR REDD-RELATED"/>
    <property type="match status" value="1"/>
</dbReference>
<dbReference type="InterPro" id="IPR051677">
    <property type="entry name" value="AfsR-DnrI-RedD_regulator"/>
</dbReference>
<evidence type="ECO:0000256" key="3">
    <source>
        <dbReference type="ARBA" id="ARBA00023015"/>
    </source>
</evidence>
<dbReference type="Proteomes" id="UP001237194">
    <property type="component" value="Unassembled WGS sequence"/>
</dbReference>
<dbReference type="Pfam" id="PF03704">
    <property type="entry name" value="BTAD"/>
    <property type="match status" value="1"/>
</dbReference>
<dbReference type="InterPro" id="IPR001867">
    <property type="entry name" value="OmpR/PhoB-type_DNA-bd"/>
</dbReference>
<accession>A0ABT7DGL4</accession>
<keyword evidence="2" id="KW-0902">Two-component regulatory system</keyword>
<dbReference type="InterPro" id="IPR036388">
    <property type="entry name" value="WH-like_DNA-bd_sf"/>
</dbReference>
<keyword evidence="4 6" id="KW-0238">DNA-binding</keyword>
<dbReference type="SUPFAM" id="SSF48452">
    <property type="entry name" value="TPR-like"/>
    <property type="match status" value="1"/>
</dbReference>
<keyword evidence="3" id="KW-0805">Transcription regulation</keyword>
<protein>
    <submittedName>
        <fullName evidence="8">AfsR/SARP family transcriptional regulator</fullName>
    </submittedName>
</protein>
<comment type="similarity">
    <text evidence="1">Belongs to the AfsR/DnrI/RedD regulatory family.</text>
</comment>
<dbReference type="InterPro" id="IPR016032">
    <property type="entry name" value="Sig_transdc_resp-reg_C-effctor"/>
</dbReference>
<evidence type="ECO:0000256" key="2">
    <source>
        <dbReference type="ARBA" id="ARBA00023012"/>
    </source>
</evidence>
<dbReference type="EMBL" id="JARWAF010000011">
    <property type="protein sequence ID" value="MDJ1643611.1"/>
    <property type="molecule type" value="Genomic_DNA"/>
</dbReference>
<gene>
    <name evidence="8" type="ORF">P5W92_24865</name>
</gene>
<dbReference type="SMART" id="SM01043">
    <property type="entry name" value="BTAD"/>
    <property type="match status" value="1"/>
</dbReference>
<comment type="caution">
    <text evidence="8">The sequence shown here is derived from an EMBL/GenBank/DDBJ whole genome shotgun (WGS) entry which is preliminary data.</text>
</comment>
<dbReference type="Gene3D" id="1.25.40.10">
    <property type="entry name" value="Tetratricopeptide repeat domain"/>
    <property type="match status" value="1"/>
</dbReference>
<sequence length="250" mass="27940">MHVFHDGTEIEIPGAKPRTIIASLALHPGEVISAADLLDELWGASPPRSAGNSLQGHVARLRRSLAQQTNRARARDVLRTFGSGYLLDIDADSVDAHRFTRIVQEVGSRTIHQDPKHAIDRLTEALRMWRGPALADTGQGISCQTACAHLNETRLMARDLLIEAQLALGLHREVVPQLEQLLTRHPLRERFCEQLMLALYRSGRQADAINVYYRVRERLSQELGLEPGPGMRNRLTEILQQEPSLILAGH</sequence>
<evidence type="ECO:0000256" key="1">
    <source>
        <dbReference type="ARBA" id="ARBA00005820"/>
    </source>
</evidence>
<keyword evidence="9" id="KW-1185">Reference proteome</keyword>
<evidence type="ECO:0000313" key="8">
    <source>
        <dbReference type="EMBL" id="MDJ1643611.1"/>
    </source>
</evidence>
<proteinExistence type="inferred from homology"/>
<organism evidence="8 9">
    <name type="scientific">Streptomyces pakalii</name>
    <dbReference type="NCBI Taxonomy" id="3036494"/>
    <lineage>
        <taxon>Bacteria</taxon>
        <taxon>Bacillati</taxon>
        <taxon>Actinomycetota</taxon>
        <taxon>Actinomycetes</taxon>
        <taxon>Kitasatosporales</taxon>
        <taxon>Streptomycetaceae</taxon>
        <taxon>Streptomyces</taxon>
    </lineage>
</organism>
<evidence type="ECO:0000259" key="7">
    <source>
        <dbReference type="PROSITE" id="PS51755"/>
    </source>
</evidence>
<dbReference type="SMART" id="SM00862">
    <property type="entry name" value="Trans_reg_C"/>
    <property type="match status" value="1"/>
</dbReference>
<dbReference type="Pfam" id="PF00486">
    <property type="entry name" value="Trans_reg_C"/>
    <property type="match status" value="1"/>
</dbReference>
<dbReference type="PROSITE" id="PS51755">
    <property type="entry name" value="OMPR_PHOB"/>
    <property type="match status" value="1"/>
</dbReference>
<evidence type="ECO:0000256" key="4">
    <source>
        <dbReference type="ARBA" id="ARBA00023125"/>
    </source>
</evidence>
<feature type="DNA-binding region" description="OmpR/PhoB-type" evidence="6">
    <location>
        <begin position="1"/>
        <end position="89"/>
    </location>
</feature>
<dbReference type="Gene3D" id="1.10.10.10">
    <property type="entry name" value="Winged helix-like DNA-binding domain superfamily/Winged helix DNA-binding domain"/>
    <property type="match status" value="1"/>
</dbReference>
<dbReference type="RefSeq" id="WP_283898218.1">
    <property type="nucleotide sequence ID" value="NZ_JARWAF010000011.1"/>
</dbReference>
<dbReference type="PANTHER" id="PTHR35807:SF1">
    <property type="entry name" value="TRANSCRIPTIONAL REGULATOR REDD"/>
    <property type="match status" value="1"/>
</dbReference>
<dbReference type="InterPro" id="IPR011990">
    <property type="entry name" value="TPR-like_helical_dom_sf"/>
</dbReference>
<keyword evidence="5" id="KW-0804">Transcription</keyword>
<dbReference type="InterPro" id="IPR005158">
    <property type="entry name" value="BTAD"/>
</dbReference>
<dbReference type="CDD" id="cd15831">
    <property type="entry name" value="BTAD"/>
    <property type="match status" value="1"/>
</dbReference>
<evidence type="ECO:0000256" key="6">
    <source>
        <dbReference type="PROSITE-ProRule" id="PRU01091"/>
    </source>
</evidence>
<evidence type="ECO:0000313" key="9">
    <source>
        <dbReference type="Proteomes" id="UP001237194"/>
    </source>
</evidence>
<dbReference type="SUPFAM" id="SSF46894">
    <property type="entry name" value="C-terminal effector domain of the bipartite response regulators"/>
    <property type="match status" value="1"/>
</dbReference>